<dbReference type="PANTHER" id="PTHR28218">
    <property type="entry name" value="VPS4-ASSOCIATED PROTEIN 1"/>
    <property type="match status" value="1"/>
</dbReference>
<dbReference type="eggNOG" id="ENOG502S7NV">
    <property type="taxonomic scope" value="Eukaryota"/>
</dbReference>
<evidence type="ECO:0000313" key="2">
    <source>
        <dbReference type="Proteomes" id="UP000000707"/>
    </source>
</evidence>
<dbReference type="GO" id="GO:0005768">
    <property type="term" value="C:endosome"/>
    <property type="evidence" value="ECO:0007669"/>
    <property type="project" value="TreeGrafter"/>
</dbReference>
<protein>
    <submittedName>
        <fullName evidence="1">DUF1742-domain-containing protein</fullName>
    </submittedName>
</protein>
<dbReference type="Proteomes" id="UP000000707">
    <property type="component" value="Unassembled WGS sequence"/>
</dbReference>
<accession>G3B4D8</accession>
<name>G3B4D8_CANTC</name>
<dbReference type="InterPro" id="IPR013640">
    <property type="entry name" value="Vfa1"/>
</dbReference>
<dbReference type="RefSeq" id="XP_006686113.1">
    <property type="nucleotide sequence ID" value="XM_006686050.1"/>
</dbReference>
<dbReference type="Pfam" id="PF08432">
    <property type="entry name" value="Vfa1"/>
    <property type="match status" value="1"/>
</dbReference>
<dbReference type="HOGENOM" id="CLU_088285_2_1_1"/>
<organism evidence="2">
    <name type="scientific">Candida tenuis (strain ATCC 10573 / BCRC 21748 / CBS 615 / JCM 9827 / NBRC 10315 / NRRL Y-1498 / VKM Y-70)</name>
    <name type="common">Yeast</name>
    <name type="synonym">Yamadazyma tenuis</name>
    <dbReference type="NCBI Taxonomy" id="590646"/>
    <lineage>
        <taxon>Eukaryota</taxon>
        <taxon>Fungi</taxon>
        <taxon>Dikarya</taxon>
        <taxon>Ascomycota</taxon>
        <taxon>Saccharomycotina</taxon>
        <taxon>Pichiomycetes</taxon>
        <taxon>Debaryomycetaceae</taxon>
        <taxon>Yamadazyma</taxon>
    </lineage>
</organism>
<sequence>MSVPFTNEYKLRQVADSQSKSCVICYKSSSSVLVTTNSVDFFYVCPSHLADEHFAVHSVNDAYNALVKEKDELVELVTQLKVKIEKNKPSVFAKLPGFSSSNEGDKDKDKDKTNTYETLTKEKEIHEKKLQQLDTDIANFKFKDYVLNNDIFRMRLKNYINKKINEKRLKDMHNPGFFPAAPTSKLGDDV</sequence>
<dbReference type="AlphaFoldDB" id="G3B4D8"/>
<keyword evidence="2" id="KW-1185">Reference proteome</keyword>
<reference evidence="1 2" key="1">
    <citation type="journal article" date="2011" name="Proc. Natl. Acad. Sci. U.S.A.">
        <title>Comparative genomics of xylose-fermenting fungi for enhanced biofuel production.</title>
        <authorList>
            <person name="Wohlbach D.J."/>
            <person name="Kuo A."/>
            <person name="Sato T.K."/>
            <person name="Potts K.M."/>
            <person name="Salamov A.A."/>
            <person name="LaButti K.M."/>
            <person name="Sun H."/>
            <person name="Clum A."/>
            <person name="Pangilinan J.L."/>
            <person name="Lindquist E.A."/>
            <person name="Lucas S."/>
            <person name="Lapidus A."/>
            <person name="Jin M."/>
            <person name="Gunawan C."/>
            <person name="Balan V."/>
            <person name="Dale B.E."/>
            <person name="Jeffries T.W."/>
            <person name="Zinkel R."/>
            <person name="Barry K.W."/>
            <person name="Grigoriev I.V."/>
            <person name="Gasch A.P."/>
        </authorList>
    </citation>
    <scope>NUCLEOTIDE SEQUENCE [LARGE SCALE GENOMIC DNA]</scope>
    <source>
        <strain evidence="2">ATCC 10573 / BCRC 21748 / CBS 615 / JCM 9827 / NBRC 10315 / NRRL Y-1498 / VKM Y-70</strain>
    </source>
</reference>
<proteinExistence type="predicted"/>
<evidence type="ECO:0000313" key="1">
    <source>
        <dbReference type="EMBL" id="EGV63799.1"/>
    </source>
</evidence>
<dbReference type="KEGG" id="cten:18250273"/>
<dbReference type="GO" id="GO:0007034">
    <property type="term" value="P:vacuolar transport"/>
    <property type="evidence" value="ECO:0007669"/>
    <property type="project" value="TreeGrafter"/>
</dbReference>
<dbReference type="OrthoDB" id="2158714at2759"/>
<dbReference type="GeneID" id="18250273"/>
<dbReference type="PANTHER" id="PTHR28218:SF1">
    <property type="entry name" value="VPS4-ASSOCIATED PROTEIN 1"/>
    <property type="match status" value="1"/>
</dbReference>
<gene>
    <name evidence="1" type="ORF">CANTEDRAFT_93312</name>
</gene>
<dbReference type="EMBL" id="GL996521">
    <property type="protein sequence ID" value="EGV63799.1"/>
    <property type="molecule type" value="Genomic_DNA"/>
</dbReference>